<dbReference type="Proteomes" id="UP000501690">
    <property type="component" value="Linkage Group LG7"/>
</dbReference>
<accession>A0A4D6MHX5</accession>
<dbReference type="AlphaFoldDB" id="A0A4D6MHX5"/>
<dbReference type="EMBL" id="CP039351">
    <property type="protein sequence ID" value="QCD99334.1"/>
    <property type="molecule type" value="Genomic_DNA"/>
</dbReference>
<evidence type="ECO:0000313" key="1">
    <source>
        <dbReference type="EMBL" id="QCD99334.1"/>
    </source>
</evidence>
<keyword evidence="2" id="KW-1185">Reference proteome</keyword>
<organism evidence="1 2">
    <name type="scientific">Vigna unguiculata</name>
    <name type="common">Cowpea</name>
    <dbReference type="NCBI Taxonomy" id="3917"/>
    <lineage>
        <taxon>Eukaryota</taxon>
        <taxon>Viridiplantae</taxon>
        <taxon>Streptophyta</taxon>
        <taxon>Embryophyta</taxon>
        <taxon>Tracheophyta</taxon>
        <taxon>Spermatophyta</taxon>
        <taxon>Magnoliopsida</taxon>
        <taxon>eudicotyledons</taxon>
        <taxon>Gunneridae</taxon>
        <taxon>Pentapetalae</taxon>
        <taxon>rosids</taxon>
        <taxon>fabids</taxon>
        <taxon>Fabales</taxon>
        <taxon>Fabaceae</taxon>
        <taxon>Papilionoideae</taxon>
        <taxon>50 kb inversion clade</taxon>
        <taxon>NPAAA clade</taxon>
        <taxon>indigoferoid/millettioid clade</taxon>
        <taxon>Phaseoleae</taxon>
        <taxon>Vigna</taxon>
    </lineage>
</organism>
<reference evidence="1 2" key="1">
    <citation type="submission" date="2019-04" db="EMBL/GenBank/DDBJ databases">
        <title>An improved genome assembly and genetic linkage map for asparagus bean, Vigna unguiculata ssp. sesquipedialis.</title>
        <authorList>
            <person name="Xia Q."/>
            <person name="Zhang R."/>
            <person name="Dong Y."/>
        </authorList>
    </citation>
    <scope>NUCLEOTIDE SEQUENCE [LARGE SCALE GENOMIC DNA]</scope>
    <source>
        <tissue evidence="1">Leaf</tissue>
    </source>
</reference>
<protein>
    <submittedName>
        <fullName evidence="1">Uncharacterized protein</fullName>
    </submittedName>
</protein>
<sequence length="139" mass="15761">MERIHIALVEKRKRGTRKMEDLRRLELSARTILLNQIANTHPTARSVSLNETEQLKVNHKLFLYNKENSKITVPSPSSSLKLKGFAQVRGTLAQVRGTLAQVNPLCLGESSIIWNSGHTRWLAQARISPERDILSLKIK</sequence>
<evidence type="ECO:0000313" key="2">
    <source>
        <dbReference type="Proteomes" id="UP000501690"/>
    </source>
</evidence>
<name>A0A4D6MHX5_VIGUN</name>
<gene>
    <name evidence="1" type="ORF">DEO72_LG7g615</name>
</gene>
<proteinExistence type="predicted"/>